<proteinExistence type="predicted"/>
<comment type="caution">
    <text evidence="1">The sequence shown here is derived from an EMBL/GenBank/DDBJ whole genome shotgun (WGS) entry which is preliminary data.</text>
</comment>
<dbReference type="Gene3D" id="3.40.50.300">
    <property type="entry name" value="P-loop containing nucleotide triphosphate hydrolases"/>
    <property type="match status" value="1"/>
</dbReference>
<accession>A0A4E0QNE5</accession>
<dbReference type="PANTHER" id="PTHR34301">
    <property type="entry name" value="DNA-BINDING PROTEIN-RELATED"/>
    <property type="match status" value="1"/>
</dbReference>
<dbReference type="Pfam" id="PF14516">
    <property type="entry name" value="AAA_35"/>
    <property type="match status" value="1"/>
</dbReference>
<sequence>MPTRTFETRGPVEPSRNYVVPRTAEIADLVQRIKDGRYIVIFAPRQTGKTTFFRWALESLDESYLPIQLNFEEYKDLSPDVFYHYFKEDIQKEIENYAQIGQEATKFLKTYSITSHLSMRHFFEQLAGYLKNRRLAIIIDEFDGIPRTEVSHFLHTLRRIYLSKTPNRCPYSVGIVGVKSITQLNDDRSISPFNIQDEFALPNFTREQVHRLLEQYTDEVGQTFAPKVIKSLHKQTGGQPFLVNRMAQSLTEELGIGRKETISVAHFEMAHKNILNEQNVHLSHLTTNIHPRFQSLLMEICSSDAGIPFNLRNEYISELVTYGVLKGGTDGFCEIANPIYQYCIVQTFQPLLNGLERKYH</sequence>
<name>A0A4E0QNE5_9GAMM</name>
<dbReference type="Proteomes" id="UP000030428">
    <property type="component" value="Unassembled WGS sequence"/>
</dbReference>
<evidence type="ECO:0008006" key="3">
    <source>
        <dbReference type="Google" id="ProtNLM"/>
    </source>
</evidence>
<evidence type="ECO:0000313" key="2">
    <source>
        <dbReference type="Proteomes" id="UP000030428"/>
    </source>
</evidence>
<protein>
    <recommendedName>
        <fullName evidence="3">AAA+ ATPase domain-containing protein</fullName>
    </recommendedName>
</protein>
<dbReference type="EMBL" id="JSZA02000099">
    <property type="protein sequence ID" value="TGO02623.1"/>
    <property type="molecule type" value="Genomic_DNA"/>
</dbReference>
<evidence type="ECO:0000313" key="1">
    <source>
        <dbReference type="EMBL" id="TGO02623.1"/>
    </source>
</evidence>
<dbReference type="SUPFAM" id="SSF52540">
    <property type="entry name" value="P-loop containing nucleoside triphosphate hydrolases"/>
    <property type="match status" value="1"/>
</dbReference>
<keyword evidence="2" id="KW-1185">Reference proteome</keyword>
<dbReference type="InterPro" id="IPR027417">
    <property type="entry name" value="P-loop_NTPase"/>
</dbReference>
<gene>
    <name evidence="1" type="ORF">PN36_21845</name>
</gene>
<dbReference type="PANTHER" id="PTHR34301:SF8">
    <property type="entry name" value="ATPASE DOMAIN-CONTAINING PROTEIN"/>
    <property type="match status" value="1"/>
</dbReference>
<dbReference type="AlphaFoldDB" id="A0A4E0QNE5"/>
<organism evidence="1 2">
    <name type="scientific">Candidatus Thiomargarita nelsonii</name>
    <dbReference type="NCBI Taxonomy" id="1003181"/>
    <lineage>
        <taxon>Bacteria</taxon>
        <taxon>Pseudomonadati</taxon>
        <taxon>Pseudomonadota</taxon>
        <taxon>Gammaproteobacteria</taxon>
        <taxon>Thiotrichales</taxon>
        <taxon>Thiotrichaceae</taxon>
        <taxon>Thiomargarita</taxon>
    </lineage>
</organism>
<reference evidence="1 2" key="1">
    <citation type="journal article" date="2016" name="Front. Microbiol.">
        <title>Single-Cell (Meta-)Genomics of a Dimorphic Candidatus Thiomargarita nelsonii Reveals Genomic Plasticity.</title>
        <authorList>
            <person name="Flood B.E."/>
            <person name="Fliss P."/>
            <person name="Jones D.S."/>
            <person name="Dick G.J."/>
            <person name="Jain S."/>
            <person name="Kaster A.K."/>
            <person name="Winkel M."/>
            <person name="Mussmann M."/>
            <person name="Bailey J."/>
        </authorList>
    </citation>
    <scope>NUCLEOTIDE SEQUENCE [LARGE SCALE GENOMIC DNA]</scope>
    <source>
        <strain evidence="1">Hydrate Ridge</strain>
    </source>
</reference>